<dbReference type="EMBL" id="CP003742">
    <property type="protein sequence ID" value="AGI73064.1"/>
    <property type="molecule type" value="Genomic_DNA"/>
</dbReference>
<evidence type="ECO:0000313" key="1">
    <source>
        <dbReference type="EMBL" id="AGI73064.1"/>
    </source>
</evidence>
<reference evidence="1 2" key="1">
    <citation type="journal article" date="2013" name="PLoS ONE">
        <title>Poles Apart: Arctic and Antarctic Octadecabacter strains Share High Genome Plasticity and a New Type of Xanthorhodopsin.</title>
        <authorList>
            <person name="Vollmers J."/>
            <person name="Voget S."/>
            <person name="Dietrich S."/>
            <person name="Gollnow K."/>
            <person name="Smits M."/>
            <person name="Meyer K."/>
            <person name="Brinkhoff T."/>
            <person name="Simon M."/>
            <person name="Daniel R."/>
        </authorList>
    </citation>
    <scope>NUCLEOTIDE SEQUENCE [LARGE SCALE GENOMIC DNA]</scope>
    <source>
        <strain evidence="1 2">238</strain>
    </source>
</reference>
<dbReference type="PANTHER" id="PTHR40260:SF2">
    <property type="entry name" value="BLR8190 PROTEIN"/>
    <property type="match status" value="1"/>
</dbReference>
<dbReference type="SUPFAM" id="SSF54909">
    <property type="entry name" value="Dimeric alpha+beta barrel"/>
    <property type="match status" value="1"/>
</dbReference>
<dbReference type="STRING" id="391616.OA238_c30570"/>
<dbReference type="OrthoDB" id="5343971at2"/>
<sequence>MTVSLQVFYPTENNTTFDHAYYDTKHIAIVDEHMTPHTESVQIVKGLAGGSDMPAGFHTVATMIFKDQAALDSALAAAGPALEDIPNFFSGQPQMLIGKVQE</sequence>
<gene>
    <name evidence="1" type="ORF">OA238_c30570</name>
</gene>
<name>M9RKG2_9RHOB</name>
<dbReference type="InterPro" id="IPR009799">
    <property type="entry name" value="EthD_dom"/>
</dbReference>
<protein>
    <recommendedName>
        <fullName evidence="3">EthD domain-containing protein</fullName>
    </recommendedName>
</protein>
<accession>M9RKG2</accession>
<dbReference type="PANTHER" id="PTHR40260">
    <property type="entry name" value="BLR8190 PROTEIN"/>
    <property type="match status" value="1"/>
</dbReference>
<evidence type="ECO:0008006" key="3">
    <source>
        <dbReference type="Google" id="ProtNLM"/>
    </source>
</evidence>
<dbReference type="GO" id="GO:0016491">
    <property type="term" value="F:oxidoreductase activity"/>
    <property type="evidence" value="ECO:0007669"/>
    <property type="project" value="InterPro"/>
</dbReference>
<organism evidence="1 2">
    <name type="scientific">Octadecabacter arcticus 238</name>
    <dbReference type="NCBI Taxonomy" id="391616"/>
    <lineage>
        <taxon>Bacteria</taxon>
        <taxon>Pseudomonadati</taxon>
        <taxon>Pseudomonadota</taxon>
        <taxon>Alphaproteobacteria</taxon>
        <taxon>Rhodobacterales</taxon>
        <taxon>Roseobacteraceae</taxon>
        <taxon>Octadecabacter</taxon>
    </lineage>
</organism>
<dbReference type="NCBIfam" id="TIGR02118">
    <property type="entry name" value="EthD family reductase"/>
    <property type="match status" value="1"/>
</dbReference>
<dbReference type="KEGG" id="oar:OA238_c30570"/>
<dbReference type="AlphaFoldDB" id="M9RKG2"/>
<dbReference type="Proteomes" id="UP000004688">
    <property type="component" value="Chromosome"/>
</dbReference>
<dbReference type="InterPro" id="IPR011008">
    <property type="entry name" value="Dimeric_a/b-barrel"/>
</dbReference>
<proteinExistence type="predicted"/>
<dbReference type="HOGENOM" id="CLU_115019_1_0_5"/>
<keyword evidence="2" id="KW-1185">Reference proteome</keyword>
<dbReference type="eggNOG" id="ENOG5032S97">
    <property type="taxonomic scope" value="Bacteria"/>
</dbReference>
<dbReference type="Gene3D" id="3.30.70.100">
    <property type="match status" value="1"/>
</dbReference>
<evidence type="ECO:0000313" key="2">
    <source>
        <dbReference type="Proteomes" id="UP000004688"/>
    </source>
</evidence>